<gene>
    <name evidence="1" type="ORF">OWV82_014269</name>
</gene>
<name>A0ACC1XKF8_MELAZ</name>
<evidence type="ECO:0000313" key="2">
    <source>
        <dbReference type="Proteomes" id="UP001164539"/>
    </source>
</evidence>
<comment type="caution">
    <text evidence="1">The sequence shown here is derived from an EMBL/GenBank/DDBJ whole genome shotgun (WGS) entry which is preliminary data.</text>
</comment>
<dbReference type="Proteomes" id="UP001164539">
    <property type="component" value="Chromosome 8"/>
</dbReference>
<organism evidence="1 2">
    <name type="scientific">Melia azedarach</name>
    <name type="common">Chinaberry tree</name>
    <dbReference type="NCBI Taxonomy" id="155640"/>
    <lineage>
        <taxon>Eukaryota</taxon>
        <taxon>Viridiplantae</taxon>
        <taxon>Streptophyta</taxon>
        <taxon>Embryophyta</taxon>
        <taxon>Tracheophyta</taxon>
        <taxon>Spermatophyta</taxon>
        <taxon>Magnoliopsida</taxon>
        <taxon>eudicotyledons</taxon>
        <taxon>Gunneridae</taxon>
        <taxon>Pentapetalae</taxon>
        <taxon>rosids</taxon>
        <taxon>malvids</taxon>
        <taxon>Sapindales</taxon>
        <taxon>Meliaceae</taxon>
        <taxon>Melia</taxon>
    </lineage>
</organism>
<proteinExistence type="predicted"/>
<dbReference type="EMBL" id="CM051401">
    <property type="protein sequence ID" value="KAJ4711937.1"/>
    <property type="molecule type" value="Genomic_DNA"/>
</dbReference>
<protein>
    <submittedName>
        <fullName evidence="1">Uncharacterized protein</fullName>
    </submittedName>
</protein>
<reference evidence="1 2" key="1">
    <citation type="journal article" date="2023" name="Science">
        <title>Complex scaffold remodeling in plant triterpene biosynthesis.</title>
        <authorList>
            <person name="De La Pena R."/>
            <person name="Hodgson H."/>
            <person name="Liu J.C."/>
            <person name="Stephenson M.J."/>
            <person name="Martin A.C."/>
            <person name="Owen C."/>
            <person name="Harkess A."/>
            <person name="Leebens-Mack J."/>
            <person name="Jimenez L.E."/>
            <person name="Osbourn A."/>
            <person name="Sattely E.S."/>
        </authorList>
    </citation>
    <scope>NUCLEOTIDE SEQUENCE [LARGE SCALE GENOMIC DNA]</scope>
    <source>
        <strain evidence="2">cv. JPN11</strain>
        <tissue evidence="1">Leaf</tissue>
    </source>
</reference>
<evidence type="ECO:0000313" key="1">
    <source>
        <dbReference type="EMBL" id="KAJ4711937.1"/>
    </source>
</evidence>
<keyword evidence="2" id="KW-1185">Reference proteome</keyword>
<accession>A0ACC1XKF8</accession>
<sequence length="499" mass="56563">MAVESSVVVDVEPELDFDAENRTTSELISWLKCCFRDADFGKVESVLTAREAKLKQELDTVEKVNEWLKEKLDFSGMEKMTVENELKKYKREYRELQQLNSQLIKEKSIISEREIKAQKETEVWKRKYYGLVPRILKMEADFKSLSSVDRNARDSSENRNNVDVDNAFADTNVVEENVDLARANMGHQTGEDSRSPSRSIVQIIDSDDDCASADILSRNEMTSQRVANSDCSSQTGARLETGMLKRKQDSCLNVSENKNSRNVGFEDEDVNDNARTVDHNIPKVQKLIHGHDGSAANQCSKIALSSRSNSVEKYCTPPSEELRILRQREQKMGTEHASQNLMRELVPGIFDLDDSSSSSSSSYDTDDLMDMDSDLPKLLGNRNDKKWEFEKDMLAAFEKDNVLYLKAVCALYRQQTTVGKSPGSSSSTLRGFNHVNALRGTTLAKFLIDGDPQGRLKKSISELLQHDPKGFDDCKIIAVDHSKQLFEIYQKKKVPLFMF</sequence>